<dbReference type="EMBL" id="UINC01084527">
    <property type="protein sequence ID" value="SVC31257.1"/>
    <property type="molecule type" value="Genomic_DNA"/>
</dbReference>
<dbReference type="InterPro" id="IPR040079">
    <property type="entry name" value="Glutathione_S-Trfase"/>
</dbReference>
<evidence type="ECO:0008006" key="4">
    <source>
        <dbReference type="Google" id="ProtNLM"/>
    </source>
</evidence>
<dbReference type="SUPFAM" id="SSF47616">
    <property type="entry name" value="GST C-terminal domain-like"/>
    <property type="match status" value="1"/>
</dbReference>
<gene>
    <name evidence="3" type="ORF">METZ01_LOCUS284111</name>
</gene>
<dbReference type="InterPro" id="IPR004046">
    <property type="entry name" value="GST_C"/>
</dbReference>
<dbReference type="Gene3D" id="1.20.1050.10">
    <property type="match status" value="1"/>
</dbReference>
<dbReference type="AlphaFoldDB" id="A0A382L875"/>
<dbReference type="PANTHER" id="PTHR44051">
    <property type="entry name" value="GLUTATHIONE S-TRANSFERASE-RELATED"/>
    <property type="match status" value="1"/>
</dbReference>
<protein>
    <recommendedName>
        <fullName evidence="4">GST N-terminal domain-containing protein</fullName>
    </recommendedName>
</protein>
<dbReference type="InterPro" id="IPR036282">
    <property type="entry name" value="Glutathione-S-Trfase_C_sf"/>
</dbReference>
<feature type="domain" description="GST C-terminal" evidence="2">
    <location>
        <begin position="101"/>
        <end position="257"/>
    </location>
</feature>
<dbReference type="CDD" id="cd00570">
    <property type="entry name" value="GST_N_family"/>
    <property type="match status" value="1"/>
</dbReference>
<evidence type="ECO:0000259" key="2">
    <source>
        <dbReference type="PROSITE" id="PS50405"/>
    </source>
</evidence>
<dbReference type="InterPro" id="IPR036249">
    <property type="entry name" value="Thioredoxin-like_sf"/>
</dbReference>
<proteinExistence type="predicted"/>
<evidence type="ECO:0000313" key="3">
    <source>
        <dbReference type="EMBL" id="SVC31257.1"/>
    </source>
</evidence>
<accession>A0A382L875</accession>
<dbReference type="SFLD" id="SFLDG00358">
    <property type="entry name" value="Main_(cytGST)"/>
    <property type="match status" value="1"/>
</dbReference>
<sequence length="257" mass="29476">MGIITPNNQEVSQLEGIHLYHAGMSNCSMRVRMTLHEKGVKWTSHHLDLLREENITSEYFAIHPKGLVPTLVHDGTVIIESTDIIHYLDEVFPNPPLKPNDSKERAEVFQWLERAANKHMCVKTYMFGNLVGTKYRKGKLGLALYRKLQKNQELLAFHEKNSSPKGLPRKSLSAAEKVMHDCFQKLDNILGGKKWITGETFSLADIAWVPLYVTLNSAGFPFNDYQNVNRWKKMIQKRPSYNKAVLQWLPEGLMADN</sequence>
<organism evidence="3">
    <name type="scientific">marine metagenome</name>
    <dbReference type="NCBI Taxonomy" id="408172"/>
    <lineage>
        <taxon>unclassified sequences</taxon>
        <taxon>metagenomes</taxon>
        <taxon>ecological metagenomes</taxon>
    </lineage>
</organism>
<dbReference type="InterPro" id="IPR010987">
    <property type="entry name" value="Glutathione-S-Trfase_C-like"/>
</dbReference>
<dbReference type="Pfam" id="PF00043">
    <property type="entry name" value="GST_C"/>
    <property type="match status" value="1"/>
</dbReference>
<dbReference type="SUPFAM" id="SSF52833">
    <property type="entry name" value="Thioredoxin-like"/>
    <property type="match status" value="1"/>
</dbReference>
<reference evidence="3" key="1">
    <citation type="submission" date="2018-05" db="EMBL/GenBank/DDBJ databases">
        <authorList>
            <person name="Lanie J.A."/>
            <person name="Ng W.-L."/>
            <person name="Kazmierczak K.M."/>
            <person name="Andrzejewski T.M."/>
            <person name="Davidsen T.M."/>
            <person name="Wayne K.J."/>
            <person name="Tettelin H."/>
            <person name="Glass J.I."/>
            <person name="Rusch D."/>
            <person name="Podicherti R."/>
            <person name="Tsui H.-C.T."/>
            <person name="Winkler M.E."/>
        </authorList>
    </citation>
    <scope>NUCLEOTIDE SEQUENCE</scope>
</reference>
<evidence type="ECO:0000259" key="1">
    <source>
        <dbReference type="PROSITE" id="PS50404"/>
    </source>
</evidence>
<dbReference type="PROSITE" id="PS50405">
    <property type="entry name" value="GST_CTER"/>
    <property type="match status" value="1"/>
</dbReference>
<name>A0A382L875_9ZZZZ</name>
<dbReference type="PANTHER" id="PTHR44051:SF8">
    <property type="entry name" value="GLUTATHIONE S-TRANSFERASE GSTA"/>
    <property type="match status" value="1"/>
</dbReference>
<dbReference type="Pfam" id="PF13417">
    <property type="entry name" value="GST_N_3"/>
    <property type="match status" value="1"/>
</dbReference>
<dbReference type="Gene3D" id="3.40.30.10">
    <property type="entry name" value="Glutaredoxin"/>
    <property type="match status" value="1"/>
</dbReference>
<dbReference type="InterPro" id="IPR004045">
    <property type="entry name" value="Glutathione_S-Trfase_N"/>
</dbReference>
<feature type="domain" description="GST N-terminal" evidence="1">
    <location>
        <begin position="15"/>
        <end position="96"/>
    </location>
</feature>
<dbReference type="SFLD" id="SFLDS00019">
    <property type="entry name" value="Glutathione_Transferase_(cytos"/>
    <property type="match status" value="1"/>
</dbReference>
<dbReference type="PROSITE" id="PS50404">
    <property type="entry name" value="GST_NTER"/>
    <property type="match status" value="1"/>
</dbReference>